<dbReference type="RefSeq" id="XP_060441436.1">
    <property type="nucleotide sequence ID" value="XM_060591078.1"/>
</dbReference>
<proteinExistence type="predicted"/>
<reference evidence="2" key="1">
    <citation type="submission" date="2021-06" db="EMBL/GenBank/DDBJ databases">
        <title>Comparative genomics, transcriptomics and evolutionary studies reveal genomic signatures of adaptation to plant cell wall in hemibiotrophic fungi.</title>
        <authorList>
            <consortium name="DOE Joint Genome Institute"/>
            <person name="Baroncelli R."/>
            <person name="Diaz J.F."/>
            <person name="Benocci T."/>
            <person name="Peng M."/>
            <person name="Battaglia E."/>
            <person name="Haridas S."/>
            <person name="Andreopoulos W."/>
            <person name="Labutti K."/>
            <person name="Pangilinan J."/>
            <person name="Floch G.L."/>
            <person name="Makela M.R."/>
            <person name="Henrissat B."/>
            <person name="Grigoriev I.V."/>
            <person name="Crouch J.A."/>
            <person name="De Vries R.P."/>
            <person name="Sukno S.A."/>
            <person name="Thon M.R."/>
        </authorList>
    </citation>
    <scope>NUCLEOTIDE SEQUENCE</scope>
    <source>
        <strain evidence="2">CBS 102054</strain>
    </source>
</reference>
<dbReference type="EMBL" id="JAHMHQ010000020">
    <property type="protein sequence ID" value="KAK1625441.1"/>
    <property type="molecule type" value="Genomic_DNA"/>
</dbReference>
<accession>A0AAJ0EBC0</accession>
<dbReference type="Proteomes" id="UP001243989">
    <property type="component" value="Unassembled WGS sequence"/>
</dbReference>
<comment type="caution">
    <text evidence="2">The sequence shown here is derived from an EMBL/GenBank/DDBJ whole genome shotgun (WGS) entry which is preliminary data.</text>
</comment>
<keyword evidence="1" id="KW-0472">Membrane</keyword>
<evidence type="ECO:0000313" key="2">
    <source>
        <dbReference type="EMBL" id="KAK1625441.1"/>
    </source>
</evidence>
<gene>
    <name evidence="2" type="ORF">BDP81DRAFT_435821</name>
</gene>
<evidence type="ECO:0000256" key="1">
    <source>
        <dbReference type="SAM" id="Phobius"/>
    </source>
</evidence>
<dbReference type="AlphaFoldDB" id="A0AAJ0EBC0"/>
<sequence>MAIYLSIHPSFHPSYHLFTYLPIYLSIYLFTFLLNLFSYSFQLAGISACPNFLYTVSNFCDECIVEMPLKLLRAIRDPSLFSLLPNRSRTCDTLMFKA</sequence>
<keyword evidence="3" id="KW-1185">Reference proteome</keyword>
<name>A0AAJ0EBC0_9PEZI</name>
<dbReference type="GeneID" id="85475940"/>
<protein>
    <submittedName>
        <fullName evidence="2">Uncharacterized protein</fullName>
    </submittedName>
</protein>
<keyword evidence="1" id="KW-0812">Transmembrane</keyword>
<organism evidence="2 3">
    <name type="scientific">Colletotrichum phormii</name>
    <dbReference type="NCBI Taxonomy" id="359342"/>
    <lineage>
        <taxon>Eukaryota</taxon>
        <taxon>Fungi</taxon>
        <taxon>Dikarya</taxon>
        <taxon>Ascomycota</taxon>
        <taxon>Pezizomycotina</taxon>
        <taxon>Sordariomycetes</taxon>
        <taxon>Hypocreomycetidae</taxon>
        <taxon>Glomerellales</taxon>
        <taxon>Glomerellaceae</taxon>
        <taxon>Colletotrichum</taxon>
        <taxon>Colletotrichum acutatum species complex</taxon>
    </lineage>
</organism>
<evidence type="ECO:0000313" key="3">
    <source>
        <dbReference type="Proteomes" id="UP001243989"/>
    </source>
</evidence>
<feature type="transmembrane region" description="Helical" evidence="1">
    <location>
        <begin position="17"/>
        <end position="37"/>
    </location>
</feature>
<keyword evidence="1" id="KW-1133">Transmembrane helix</keyword>